<reference evidence="1" key="1">
    <citation type="journal article" date="2015" name="Nature">
        <title>Complex archaea that bridge the gap between prokaryotes and eukaryotes.</title>
        <authorList>
            <person name="Spang A."/>
            <person name="Saw J.H."/>
            <person name="Jorgensen S.L."/>
            <person name="Zaremba-Niedzwiedzka K."/>
            <person name="Martijn J."/>
            <person name="Lind A.E."/>
            <person name="van Eijk R."/>
            <person name="Schleper C."/>
            <person name="Guy L."/>
            <person name="Ettema T.J."/>
        </authorList>
    </citation>
    <scope>NUCLEOTIDE SEQUENCE</scope>
</reference>
<sequence>MGRLSFEGLPNLDTLQVWTETDLEKLAEKRVKTKFN</sequence>
<organism evidence="1">
    <name type="scientific">marine sediment metagenome</name>
    <dbReference type="NCBI Taxonomy" id="412755"/>
    <lineage>
        <taxon>unclassified sequences</taxon>
        <taxon>metagenomes</taxon>
        <taxon>ecological metagenomes</taxon>
    </lineage>
</organism>
<proteinExistence type="predicted"/>
<evidence type="ECO:0000313" key="1">
    <source>
        <dbReference type="EMBL" id="KKN04156.1"/>
    </source>
</evidence>
<protein>
    <submittedName>
        <fullName evidence="1">Uncharacterized protein</fullName>
    </submittedName>
</protein>
<comment type="caution">
    <text evidence="1">The sequence shown here is derived from an EMBL/GenBank/DDBJ whole genome shotgun (WGS) entry which is preliminary data.</text>
</comment>
<accession>A0A0F9PSU4</accession>
<dbReference type="AlphaFoldDB" id="A0A0F9PSU4"/>
<dbReference type="EMBL" id="LAZR01004951">
    <property type="protein sequence ID" value="KKN04156.1"/>
    <property type="molecule type" value="Genomic_DNA"/>
</dbReference>
<gene>
    <name evidence="1" type="ORF">LCGC14_1100280</name>
</gene>
<name>A0A0F9PSU4_9ZZZZ</name>